<dbReference type="OrthoDB" id="5593818at2759"/>
<evidence type="ECO:0000313" key="4">
    <source>
        <dbReference type="Proteomes" id="UP000319257"/>
    </source>
</evidence>
<dbReference type="Proteomes" id="UP000319257">
    <property type="component" value="Unassembled WGS sequence"/>
</dbReference>
<evidence type="ECO:0008006" key="5">
    <source>
        <dbReference type="Google" id="ProtNLM"/>
    </source>
</evidence>
<evidence type="ECO:0000313" key="3">
    <source>
        <dbReference type="EMBL" id="TPX11527.1"/>
    </source>
</evidence>
<evidence type="ECO:0000256" key="2">
    <source>
        <dbReference type="SAM" id="MobiDB-lite"/>
    </source>
</evidence>
<dbReference type="InParanoid" id="A0A507AVM1"/>
<reference evidence="3 4" key="1">
    <citation type="submission" date="2019-06" db="EMBL/GenBank/DDBJ databases">
        <title>Draft genome sequence of the filamentous fungus Phialemoniopsis curvata isolated from diesel fuel.</title>
        <authorList>
            <person name="Varaljay V.A."/>
            <person name="Lyon W.J."/>
            <person name="Crouch A.L."/>
            <person name="Drake C.E."/>
            <person name="Hollomon J.M."/>
            <person name="Nadeau L.J."/>
            <person name="Nunn H.S."/>
            <person name="Stevenson B.S."/>
            <person name="Bojanowski C.L."/>
            <person name="Crookes-Goodson W.J."/>
        </authorList>
    </citation>
    <scope>NUCLEOTIDE SEQUENCE [LARGE SCALE GENOMIC DNA]</scope>
    <source>
        <strain evidence="3 4">D216</strain>
    </source>
</reference>
<gene>
    <name evidence="3" type="ORF">E0L32_007738</name>
</gene>
<protein>
    <recommendedName>
        <fullName evidence="5">Caffeine-induced death protein Cid2</fullName>
    </recommendedName>
</protein>
<name>A0A507AVM1_9PEZI</name>
<proteinExistence type="inferred from homology"/>
<accession>A0A507AVM1</accession>
<dbReference type="Pfam" id="PF09774">
    <property type="entry name" value="MIX23"/>
    <property type="match status" value="1"/>
</dbReference>
<dbReference type="PANTHER" id="PTHR31905:SF2">
    <property type="entry name" value="PROTEIN MIX23"/>
    <property type="match status" value="1"/>
</dbReference>
<dbReference type="STRING" id="1093900.A0A507AVM1"/>
<dbReference type="FunCoup" id="A0A507AVM1">
    <property type="interactions" value="6"/>
</dbReference>
<evidence type="ECO:0000256" key="1">
    <source>
        <dbReference type="ARBA" id="ARBA00024204"/>
    </source>
</evidence>
<dbReference type="InterPro" id="IPR016805">
    <property type="entry name" value="MIX23_fungal"/>
</dbReference>
<dbReference type="AlphaFoldDB" id="A0A507AVM1"/>
<dbReference type="PIRSF" id="PIRSF022603">
    <property type="entry name" value="UCP022603"/>
    <property type="match status" value="1"/>
</dbReference>
<feature type="region of interest" description="Disordered" evidence="2">
    <location>
        <begin position="50"/>
        <end position="70"/>
    </location>
</feature>
<dbReference type="GO" id="GO:0005758">
    <property type="term" value="C:mitochondrial intermembrane space"/>
    <property type="evidence" value="ECO:0007669"/>
    <property type="project" value="InterPro"/>
</dbReference>
<dbReference type="EMBL" id="SKBQ01000048">
    <property type="protein sequence ID" value="TPX11527.1"/>
    <property type="molecule type" value="Genomic_DNA"/>
</dbReference>
<dbReference type="PANTHER" id="PTHR31905">
    <property type="entry name" value="COILED-COIL DOMAIN-CONTAINING PROTEIN 58"/>
    <property type="match status" value="1"/>
</dbReference>
<keyword evidence="4" id="KW-1185">Reference proteome</keyword>
<dbReference type="RefSeq" id="XP_030993238.1">
    <property type="nucleotide sequence ID" value="XM_031142515.1"/>
</dbReference>
<comment type="caution">
    <text evidence="3">The sequence shown here is derived from an EMBL/GenBank/DDBJ whole genome shotgun (WGS) entry which is preliminary data.</text>
</comment>
<comment type="similarity">
    <text evidence="1">Belongs to the MIX23 family.</text>
</comment>
<organism evidence="3 4">
    <name type="scientific">Thyridium curvatum</name>
    <dbReference type="NCBI Taxonomy" id="1093900"/>
    <lineage>
        <taxon>Eukaryota</taxon>
        <taxon>Fungi</taxon>
        <taxon>Dikarya</taxon>
        <taxon>Ascomycota</taxon>
        <taxon>Pezizomycotina</taxon>
        <taxon>Sordariomycetes</taxon>
        <taxon>Sordariomycetidae</taxon>
        <taxon>Thyridiales</taxon>
        <taxon>Thyridiaceae</taxon>
        <taxon>Thyridium</taxon>
    </lineage>
</organism>
<sequence>MSQPPAQPALTPQFCFSSLALREFLRLSRSAIDDSITQNLNALVTPSASGFDPASTHQRGTGAAFSSRGGRVDGARCAAFKDKVLFPTWQARSDVLHYCAAVATSPDPDDPSAALREAEAERDRERVIDERLDPYSARFFPTEARTERLAALLRMEKGVENIVRARTWAVVRERCDPAGGGFGGGEEAWEAALGKWRAQRHGQQNGP</sequence>
<dbReference type="InterPro" id="IPR019171">
    <property type="entry name" value="MIX23"/>
</dbReference>
<dbReference type="GeneID" id="41975185"/>